<protein>
    <submittedName>
        <fullName evidence="4">DUF547 domain-containing protein</fullName>
    </submittedName>
</protein>
<dbReference type="Pfam" id="PF04784">
    <property type="entry name" value="DUF547"/>
    <property type="match status" value="1"/>
</dbReference>
<organism evidence="4 5">
    <name type="scientific">Kordiimonas lipolytica</name>
    <dbReference type="NCBI Taxonomy" id="1662421"/>
    <lineage>
        <taxon>Bacteria</taxon>
        <taxon>Pseudomonadati</taxon>
        <taxon>Pseudomonadota</taxon>
        <taxon>Alphaproteobacteria</taxon>
        <taxon>Kordiimonadales</taxon>
        <taxon>Kordiimonadaceae</taxon>
        <taxon>Kordiimonas</taxon>
    </lineage>
</organism>
<feature type="region of interest" description="Disordered" evidence="1">
    <location>
        <begin position="401"/>
        <end position="420"/>
    </location>
</feature>
<dbReference type="InterPro" id="IPR006869">
    <property type="entry name" value="DUF547"/>
</dbReference>
<dbReference type="RefSeq" id="WP_197421352.1">
    <property type="nucleotide sequence ID" value="NZ_JBHSCR010000003.1"/>
</dbReference>
<feature type="domain" description="DUF547" evidence="3">
    <location>
        <begin position="130"/>
        <end position="235"/>
    </location>
</feature>
<comment type="caution">
    <text evidence="4">The sequence shown here is derived from an EMBL/GenBank/DDBJ whole genome shotgun (WGS) entry which is preliminary data.</text>
</comment>
<evidence type="ECO:0000256" key="1">
    <source>
        <dbReference type="SAM" id="MobiDB-lite"/>
    </source>
</evidence>
<feature type="signal peptide" evidence="2">
    <location>
        <begin position="1"/>
        <end position="28"/>
    </location>
</feature>
<dbReference type="Proteomes" id="UP001595776">
    <property type="component" value="Unassembled WGS sequence"/>
</dbReference>
<reference evidence="5" key="1">
    <citation type="journal article" date="2019" name="Int. J. Syst. Evol. Microbiol.">
        <title>The Global Catalogue of Microorganisms (GCM) 10K type strain sequencing project: providing services to taxonomists for standard genome sequencing and annotation.</title>
        <authorList>
            <consortium name="The Broad Institute Genomics Platform"/>
            <consortium name="The Broad Institute Genome Sequencing Center for Infectious Disease"/>
            <person name="Wu L."/>
            <person name="Ma J."/>
        </authorList>
    </citation>
    <scope>NUCLEOTIDE SEQUENCE [LARGE SCALE GENOMIC DNA]</scope>
    <source>
        <strain evidence="5">CGMCC 1.15304</strain>
    </source>
</reference>
<gene>
    <name evidence="4" type="ORF">ACFO5Q_06420</name>
</gene>
<evidence type="ECO:0000256" key="2">
    <source>
        <dbReference type="SAM" id="SignalP"/>
    </source>
</evidence>
<evidence type="ECO:0000313" key="5">
    <source>
        <dbReference type="Proteomes" id="UP001595776"/>
    </source>
</evidence>
<feature type="chain" id="PRO_5045141719" evidence="2">
    <location>
        <begin position="29"/>
        <end position="420"/>
    </location>
</feature>
<sequence>MKLKRLPQAIRVGTFALFAAIMAPPSLAGEATVPAQFRGDSPAPDFSIKYDDWDAMLSQTVLDTGMSDRVEASKMRPRAGSRIVRGGGGTTRLEGNRVDFHAFLGANLEVLRKLRDDLAKVPDLAPLNLFNRNEQLAYWLNLYNVTLVTQVAEIFPETNLKKFYPEIWDAKVLNVSGVPLSLNDIHHKILIPKYRDPRILYGLFQGVIGGPNLRDEAYEGYRVWQQLEANANEFVNSNRGAFVRERILRTSYFYEVNAALFPDFDRDLRRHILKYARPSFADKIQDGSTVVGTGQSNWYIADLFGGNRAKGSANTNAGALLLAFRTGNGISDGESGVTPATGFDGNAQPMDGGAGGAAGGSVQTAWSSNIEQQMISVRFPSHMTEYLRKIQMRRIKELREGTVGIEEYDQEPEEDEPADS</sequence>
<evidence type="ECO:0000259" key="3">
    <source>
        <dbReference type="Pfam" id="PF04784"/>
    </source>
</evidence>
<feature type="compositionally biased region" description="Acidic residues" evidence="1">
    <location>
        <begin position="406"/>
        <end position="420"/>
    </location>
</feature>
<keyword evidence="5" id="KW-1185">Reference proteome</keyword>
<name>A0ABV8U9H9_9PROT</name>
<proteinExistence type="predicted"/>
<accession>A0ABV8U9H9</accession>
<dbReference type="EMBL" id="JBHSCR010000003">
    <property type="protein sequence ID" value="MFC4347476.1"/>
    <property type="molecule type" value="Genomic_DNA"/>
</dbReference>
<keyword evidence="2" id="KW-0732">Signal</keyword>
<evidence type="ECO:0000313" key="4">
    <source>
        <dbReference type="EMBL" id="MFC4347476.1"/>
    </source>
</evidence>